<accession>A0A9J5ZNX4</accession>
<organism evidence="10 11">
    <name type="scientific">Solanum commersonii</name>
    <name type="common">Commerson's wild potato</name>
    <name type="synonym">Commerson's nightshade</name>
    <dbReference type="NCBI Taxonomy" id="4109"/>
    <lineage>
        <taxon>Eukaryota</taxon>
        <taxon>Viridiplantae</taxon>
        <taxon>Streptophyta</taxon>
        <taxon>Embryophyta</taxon>
        <taxon>Tracheophyta</taxon>
        <taxon>Spermatophyta</taxon>
        <taxon>Magnoliopsida</taxon>
        <taxon>eudicotyledons</taxon>
        <taxon>Gunneridae</taxon>
        <taxon>Pentapetalae</taxon>
        <taxon>asterids</taxon>
        <taxon>lamiids</taxon>
        <taxon>Solanales</taxon>
        <taxon>Solanaceae</taxon>
        <taxon>Solanoideae</taxon>
        <taxon>Solaneae</taxon>
        <taxon>Solanum</taxon>
    </lineage>
</organism>
<feature type="transmembrane region" description="Helical" evidence="9">
    <location>
        <begin position="191"/>
        <end position="214"/>
    </location>
</feature>
<keyword evidence="4 9" id="KW-0812">Transmembrane</keyword>
<keyword evidence="6 9" id="KW-0472">Membrane</keyword>
<feature type="transmembrane region" description="Helical" evidence="9">
    <location>
        <begin position="382"/>
        <end position="403"/>
    </location>
</feature>
<dbReference type="InterPro" id="IPR010686">
    <property type="entry name" value="OBAP-like"/>
</dbReference>
<evidence type="ECO:0000256" key="1">
    <source>
        <dbReference type="ARBA" id="ARBA00004141"/>
    </source>
</evidence>
<dbReference type="InterPro" id="IPR036259">
    <property type="entry name" value="MFS_trans_sf"/>
</dbReference>
<keyword evidence="11" id="KW-1185">Reference proteome</keyword>
<keyword evidence="5 9" id="KW-1133">Transmembrane helix</keyword>
<feature type="transmembrane region" description="Helical" evidence="9">
    <location>
        <begin position="472"/>
        <end position="497"/>
    </location>
</feature>
<comment type="caution">
    <text evidence="10">The sequence shown here is derived from an EMBL/GenBank/DDBJ whole genome shotgun (WGS) entry which is preliminary data.</text>
</comment>
<sequence length="834" mass="93807">MIGGGRMEDKSQVLEGKVDWRGRIATKDKHGGQGPSLLILGTFACENIASFVLGVTLVTYFNGVMHYDVADAATQVTNYSGTSYILTVLVAILADTYIGRFTAVFVSCWIEFLGLGLLAFQAHYPKYKPPLCNILDPTSNCEKVDGKNAALLFVALYLVALGSAGIKSALPSHGADQFDEKDKKEAIQMSSFFNWLLLAVCLGGSFSTTFIVWIQEHKGWDWGFFVSTLAMLCGAIIFCVGLPWYRIFVIKGRSAITEIFQVYVAAIRNRNLQLPQDSSDLYEIDEDEEAAIPAEFLPHTDTYKFLDKAAIIQTSQQQQQSEKTINPWRLCRVTQVENAKILLSMVPVFCCTIIMTLCLAQLQTFSIQQGFTMDTRITNSFHIPPASLPIIPIVFLIIIIPVYDQIIVPILRKFTGIPTGITYLQRVGVGLVLSALSMTAASILEVKRKQVAREHNMLDAIPVLQPLPISVFWLSIQFFIFGIADMFTYVGLLEFFYSQAPKELKSVSSCFLWTSMSIGYFLSSIIVKIVNKATKKVTNSGGWLVGNNFNRNHLNLFYLMLAVLCCLNFCVYLVVASKYKYRVQKSPSDQDDSRVHALKDRSSHEQVPPGESMSMGQHILDKGAQMMQSLKPIKQMNHHVCTFAMYSHDMSRQIETHHYVTRVNQDFLQCAVYDSDESTGRLIGVEYILSGRIFESLPQEEQKLWHSHAHEIKSGLWVNPRVPEMVIRPELENLTKTYGKFWCTWQTDRGDKLPIGPPSLMMSPQPVDLGIVKIGLVKKRDDKYNISTDAMKTARADLSEPTHLNPRADYWVEHGKGFTIDVEDLEMKKIAPFP</sequence>
<comment type="subcellular location">
    <subcellularLocation>
        <location evidence="1">Membrane</location>
        <topology evidence="1">Multi-pass membrane protein</topology>
    </subcellularLocation>
</comment>
<proteinExistence type="inferred from homology"/>
<dbReference type="InterPro" id="IPR000109">
    <property type="entry name" value="POT_fam"/>
</dbReference>
<evidence type="ECO:0000256" key="3">
    <source>
        <dbReference type="ARBA" id="ARBA00009740"/>
    </source>
</evidence>
<comment type="similarity">
    <text evidence="7">Belongs to the major facilitator superfamily. Phosphate:H(+) symporter (TC 2.A.1.9) family.</text>
</comment>
<dbReference type="SUPFAM" id="SSF103473">
    <property type="entry name" value="MFS general substrate transporter"/>
    <property type="match status" value="1"/>
</dbReference>
<feature type="transmembrane region" description="Helical" evidence="9">
    <location>
        <begin position="509"/>
        <end position="530"/>
    </location>
</feature>
<feature type="transmembrane region" description="Helical" evidence="9">
    <location>
        <begin position="149"/>
        <end position="170"/>
    </location>
</feature>
<feature type="transmembrane region" description="Helical" evidence="9">
    <location>
        <begin position="341"/>
        <end position="362"/>
    </location>
</feature>
<feature type="compositionally biased region" description="Basic and acidic residues" evidence="8">
    <location>
        <begin position="591"/>
        <end position="604"/>
    </location>
</feature>
<comment type="similarity">
    <text evidence="2">Belongs to the major facilitator superfamily. Proton-dependent oligopeptide transporter (POT/PTR) (TC 2.A.17) family.</text>
</comment>
<dbReference type="GO" id="GO:0016020">
    <property type="term" value="C:membrane"/>
    <property type="evidence" value="ECO:0007669"/>
    <property type="project" value="UniProtKB-SubCell"/>
</dbReference>
<protein>
    <submittedName>
        <fullName evidence="10">Uncharacterized protein</fullName>
    </submittedName>
</protein>
<dbReference type="EMBL" id="JACXVP010000003">
    <property type="protein sequence ID" value="KAG5613865.1"/>
    <property type="molecule type" value="Genomic_DNA"/>
</dbReference>
<dbReference type="OrthoDB" id="8904098at2759"/>
<dbReference type="Gene3D" id="1.20.1250.20">
    <property type="entry name" value="MFS general substrate transporter like domains"/>
    <property type="match status" value="1"/>
</dbReference>
<gene>
    <name evidence="10" type="ORF">H5410_013689</name>
</gene>
<evidence type="ECO:0000256" key="9">
    <source>
        <dbReference type="SAM" id="Phobius"/>
    </source>
</evidence>
<feature type="transmembrane region" description="Helical" evidence="9">
    <location>
        <begin position="220"/>
        <end position="245"/>
    </location>
</feature>
<feature type="transmembrane region" description="Helical" evidence="9">
    <location>
        <begin position="556"/>
        <end position="575"/>
    </location>
</feature>
<evidence type="ECO:0000256" key="4">
    <source>
        <dbReference type="ARBA" id="ARBA00022692"/>
    </source>
</evidence>
<name>A0A9J5ZNX4_SOLCO</name>
<feature type="region of interest" description="Disordered" evidence="8">
    <location>
        <begin position="586"/>
        <end position="613"/>
    </location>
</feature>
<evidence type="ECO:0000256" key="6">
    <source>
        <dbReference type="ARBA" id="ARBA00023136"/>
    </source>
</evidence>
<evidence type="ECO:0000256" key="2">
    <source>
        <dbReference type="ARBA" id="ARBA00005982"/>
    </source>
</evidence>
<evidence type="ECO:0000256" key="8">
    <source>
        <dbReference type="SAM" id="MobiDB-lite"/>
    </source>
</evidence>
<feature type="transmembrane region" description="Helical" evidence="9">
    <location>
        <begin position="101"/>
        <end position="120"/>
    </location>
</feature>
<feature type="transmembrane region" description="Helical" evidence="9">
    <location>
        <begin position="37"/>
        <end position="61"/>
    </location>
</feature>
<feature type="transmembrane region" description="Helical" evidence="9">
    <location>
        <begin position="76"/>
        <end position="94"/>
    </location>
</feature>
<dbReference type="PANTHER" id="PTHR11654">
    <property type="entry name" value="OLIGOPEPTIDE TRANSPORTER-RELATED"/>
    <property type="match status" value="1"/>
</dbReference>
<dbReference type="Proteomes" id="UP000824120">
    <property type="component" value="Chromosome 3"/>
</dbReference>
<reference evidence="10 11" key="1">
    <citation type="submission" date="2020-09" db="EMBL/GenBank/DDBJ databases">
        <title>De no assembly of potato wild relative species, Solanum commersonii.</title>
        <authorList>
            <person name="Cho K."/>
        </authorList>
    </citation>
    <scope>NUCLEOTIDE SEQUENCE [LARGE SCALE GENOMIC DNA]</scope>
    <source>
        <strain evidence="10">LZ3.2</strain>
        <tissue evidence="10">Leaf</tissue>
    </source>
</reference>
<evidence type="ECO:0000256" key="5">
    <source>
        <dbReference type="ARBA" id="ARBA00022989"/>
    </source>
</evidence>
<dbReference type="Pfam" id="PF00854">
    <property type="entry name" value="PTR2"/>
    <property type="match status" value="1"/>
</dbReference>
<dbReference type="Pfam" id="PF06884">
    <property type="entry name" value="DUF1264"/>
    <property type="match status" value="1"/>
</dbReference>
<evidence type="ECO:0000313" key="11">
    <source>
        <dbReference type="Proteomes" id="UP000824120"/>
    </source>
</evidence>
<evidence type="ECO:0000313" key="10">
    <source>
        <dbReference type="EMBL" id="KAG5613865.1"/>
    </source>
</evidence>
<dbReference type="GO" id="GO:0022857">
    <property type="term" value="F:transmembrane transporter activity"/>
    <property type="evidence" value="ECO:0007669"/>
    <property type="project" value="InterPro"/>
</dbReference>
<comment type="similarity">
    <text evidence="3">Belongs to the OBAP family.</text>
</comment>
<evidence type="ECO:0000256" key="7">
    <source>
        <dbReference type="ARBA" id="ARBA00044504"/>
    </source>
</evidence>
<dbReference type="AlphaFoldDB" id="A0A9J5ZNX4"/>